<accession>A0ABV8WP60</accession>
<evidence type="ECO:0000259" key="1">
    <source>
        <dbReference type="PROSITE" id="PS50801"/>
    </source>
</evidence>
<name>A0ABV8WP60_9BACI</name>
<reference evidence="3" key="1">
    <citation type="journal article" date="2019" name="Int. J. Syst. Evol. Microbiol.">
        <title>The Global Catalogue of Microorganisms (GCM) 10K type strain sequencing project: providing services to taxonomists for standard genome sequencing and annotation.</title>
        <authorList>
            <consortium name="The Broad Institute Genomics Platform"/>
            <consortium name="The Broad Institute Genome Sequencing Center for Infectious Disease"/>
            <person name="Wu L."/>
            <person name="Ma J."/>
        </authorList>
    </citation>
    <scope>NUCLEOTIDE SEQUENCE [LARGE SCALE GENOMIC DNA]</scope>
    <source>
        <strain evidence="3">CCUG 37865</strain>
    </source>
</reference>
<evidence type="ECO:0000313" key="3">
    <source>
        <dbReference type="Proteomes" id="UP001595882"/>
    </source>
</evidence>
<dbReference type="PROSITE" id="PS50801">
    <property type="entry name" value="STAS"/>
    <property type="match status" value="1"/>
</dbReference>
<protein>
    <submittedName>
        <fullName evidence="2">Lipid asymmetry maintenance protein MlaB</fullName>
    </submittedName>
</protein>
<dbReference type="EMBL" id="JBHSDT010000001">
    <property type="protein sequence ID" value="MFC4401652.1"/>
    <property type="molecule type" value="Genomic_DNA"/>
</dbReference>
<dbReference type="Gene3D" id="3.30.750.24">
    <property type="entry name" value="STAS domain"/>
    <property type="match status" value="1"/>
</dbReference>
<evidence type="ECO:0000313" key="2">
    <source>
        <dbReference type="EMBL" id="MFC4401652.1"/>
    </source>
</evidence>
<dbReference type="InterPro" id="IPR002645">
    <property type="entry name" value="STAS_dom"/>
</dbReference>
<dbReference type="CDD" id="cd07043">
    <property type="entry name" value="STAS_anti-anti-sigma_factors"/>
    <property type="match status" value="1"/>
</dbReference>
<organism evidence="2 3">
    <name type="scientific">Gracilibacillus xinjiangensis</name>
    <dbReference type="NCBI Taxonomy" id="1193282"/>
    <lineage>
        <taxon>Bacteria</taxon>
        <taxon>Bacillati</taxon>
        <taxon>Bacillota</taxon>
        <taxon>Bacilli</taxon>
        <taxon>Bacillales</taxon>
        <taxon>Bacillaceae</taxon>
        <taxon>Gracilibacillus</taxon>
    </lineage>
</organism>
<dbReference type="SUPFAM" id="SSF52091">
    <property type="entry name" value="SpoIIaa-like"/>
    <property type="match status" value="1"/>
</dbReference>
<sequence length="103" mass="11511">MLKYKTIDKEFSLEVLLQGDLDIEGTEVITDSLLPQLLKSQVVNLNFSEVPFVDSSGMGLLISLIDTLKENNIEVTISNIGKDVNEVFDLLQIKEIIGNKIFI</sequence>
<dbReference type="InterPro" id="IPR036513">
    <property type="entry name" value="STAS_dom_sf"/>
</dbReference>
<dbReference type="Proteomes" id="UP001595882">
    <property type="component" value="Unassembled WGS sequence"/>
</dbReference>
<dbReference type="Pfam" id="PF01740">
    <property type="entry name" value="STAS"/>
    <property type="match status" value="1"/>
</dbReference>
<proteinExistence type="predicted"/>
<gene>
    <name evidence="2" type="ORF">ACFOY7_00880</name>
</gene>
<feature type="domain" description="STAS" evidence="1">
    <location>
        <begin position="17"/>
        <end position="103"/>
    </location>
</feature>
<comment type="caution">
    <text evidence="2">The sequence shown here is derived from an EMBL/GenBank/DDBJ whole genome shotgun (WGS) entry which is preliminary data.</text>
</comment>
<keyword evidence="3" id="KW-1185">Reference proteome</keyword>
<dbReference type="RefSeq" id="WP_390248437.1">
    <property type="nucleotide sequence ID" value="NZ_JBHSDT010000001.1"/>
</dbReference>